<evidence type="ECO:0000256" key="5">
    <source>
        <dbReference type="ARBA" id="ARBA00023295"/>
    </source>
</evidence>
<keyword evidence="3" id="KW-0147">Chitin-binding</keyword>
<dbReference type="GO" id="GO:0008061">
    <property type="term" value="F:chitin binding"/>
    <property type="evidence" value="ECO:0007669"/>
    <property type="project" value="UniProtKB-KW"/>
</dbReference>
<dbReference type="InterPro" id="IPR017853">
    <property type="entry name" value="GH"/>
</dbReference>
<dbReference type="SUPFAM" id="SSF51445">
    <property type="entry name" value="(Trans)glycosidases"/>
    <property type="match status" value="1"/>
</dbReference>
<evidence type="ECO:0000256" key="2">
    <source>
        <dbReference type="ARBA" id="ARBA00012729"/>
    </source>
</evidence>
<protein>
    <recommendedName>
        <fullName evidence="2">chitinase</fullName>
        <ecNumber evidence="2">3.2.1.14</ecNumber>
    </recommendedName>
</protein>
<gene>
    <name evidence="10" type="ORF">M409DRAFT_70650</name>
</gene>
<dbReference type="Gene3D" id="3.10.350.10">
    <property type="entry name" value="LysM domain"/>
    <property type="match status" value="1"/>
</dbReference>
<dbReference type="Gene3D" id="3.20.20.80">
    <property type="entry name" value="Glycosidases"/>
    <property type="match status" value="1"/>
</dbReference>
<comment type="similarity">
    <text evidence="1">Belongs to the glycosyl hydrolase 18 family. Chitinase class V subfamily.</text>
</comment>
<dbReference type="InterPro" id="IPR053214">
    <property type="entry name" value="LysM12-like"/>
</dbReference>
<name>A0A6A6BZ89_ZASCE</name>
<dbReference type="Pfam" id="PF00704">
    <property type="entry name" value="Glyco_hydro_18"/>
    <property type="match status" value="1"/>
</dbReference>
<evidence type="ECO:0000256" key="6">
    <source>
        <dbReference type="SAM" id="MobiDB-lite"/>
    </source>
</evidence>
<reference evidence="10" key="1">
    <citation type="journal article" date="2020" name="Stud. Mycol.">
        <title>101 Dothideomycetes genomes: a test case for predicting lifestyles and emergence of pathogens.</title>
        <authorList>
            <person name="Haridas S."/>
            <person name="Albert R."/>
            <person name="Binder M."/>
            <person name="Bloem J."/>
            <person name="Labutti K."/>
            <person name="Salamov A."/>
            <person name="Andreopoulos B."/>
            <person name="Baker S."/>
            <person name="Barry K."/>
            <person name="Bills G."/>
            <person name="Bluhm B."/>
            <person name="Cannon C."/>
            <person name="Castanera R."/>
            <person name="Culley D."/>
            <person name="Daum C."/>
            <person name="Ezra D."/>
            <person name="Gonzalez J."/>
            <person name="Henrissat B."/>
            <person name="Kuo A."/>
            <person name="Liang C."/>
            <person name="Lipzen A."/>
            <person name="Lutzoni F."/>
            <person name="Magnuson J."/>
            <person name="Mondo S."/>
            <person name="Nolan M."/>
            <person name="Ohm R."/>
            <person name="Pangilinan J."/>
            <person name="Park H.-J."/>
            <person name="Ramirez L."/>
            <person name="Alfaro M."/>
            <person name="Sun H."/>
            <person name="Tritt A."/>
            <person name="Yoshinaga Y."/>
            <person name="Zwiers L.-H."/>
            <person name="Turgeon B."/>
            <person name="Goodwin S."/>
            <person name="Spatafora J."/>
            <person name="Crous P."/>
            <person name="Grigoriev I."/>
        </authorList>
    </citation>
    <scope>NUCLEOTIDE SEQUENCE</scope>
    <source>
        <strain evidence="10">ATCC 36951</strain>
    </source>
</reference>
<dbReference type="PROSITE" id="PS51782">
    <property type="entry name" value="LYSM"/>
    <property type="match status" value="1"/>
</dbReference>
<evidence type="ECO:0000259" key="8">
    <source>
        <dbReference type="PROSITE" id="PS51782"/>
    </source>
</evidence>
<dbReference type="SMART" id="SM00257">
    <property type="entry name" value="LysM"/>
    <property type="match status" value="1"/>
</dbReference>
<feature type="chain" id="PRO_5025466521" description="chitinase" evidence="7">
    <location>
        <begin position="26"/>
        <end position="1260"/>
    </location>
</feature>
<evidence type="ECO:0000313" key="10">
    <source>
        <dbReference type="EMBL" id="KAF2160117.1"/>
    </source>
</evidence>
<dbReference type="GO" id="GO:0008843">
    <property type="term" value="F:endochitinase activity"/>
    <property type="evidence" value="ECO:0007669"/>
    <property type="project" value="UniProtKB-EC"/>
</dbReference>
<dbReference type="CDD" id="cd00118">
    <property type="entry name" value="LysM"/>
    <property type="match status" value="1"/>
</dbReference>
<dbReference type="InterPro" id="IPR018392">
    <property type="entry name" value="LysM"/>
</dbReference>
<evidence type="ECO:0000313" key="11">
    <source>
        <dbReference type="Proteomes" id="UP000799537"/>
    </source>
</evidence>
<dbReference type="RefSeq" id="XP_033661006.1">
    <property type="nucleotide sequence ID" value="XM_033818832.1"/>
</dbReference>
<keyword evidence="10" id="KW-0378">Hydrolase</keyword>
<dbReference type="SUPFAM" id="SSF54106">
    <property type="entry name" value="LysM domain"/>
    <property type="match status" value="1"/>
</dbReference>
<dbReference type="InterPro" id="IPR029226">
    <property type="entry name" value="Ecp2-like"/>
</dbReference>
<dbReference type="SMART" id="SM00636">
    <property type="entry name" value="Glyco_18"/>
    <property type="match status" value="1"/>
</dbReference>
<dbReference type="Proteomes" id="UP000799537">
    <property type="component" value="Unassembled WGS sequence"/>
</dbReference>
<feature type="signal peptide" evidence="7">
    <location>
        <begin position="1"/>
        <end position="25"/>
    </location>
</feature>
<evidence type="ECO:0000256" key="1">
    <source>
        <dbReference type="ARBA" id="ARBA00008682"/>
    </source>
</evidence>
<organism evidence="10 11">
    <name type="scientific">Zasmidium cellare ATCC 36951</name>
    <dbReference type="NCBI Taxonomy" id="1080233"/>
    <lineage>
        <taxon>Eukaryota</taxon>
        <taxon>Fungi</taxon>
        <taxon>Dikarya</taxon>
        <taxon>Ascomycota</taxon>
        <taxon>Pezizomycotina</taxon>
        <taxon>Dothideomycetes</taxon>
        <taxon>Dothideomycetidae</taxon>
        <taxon>Mycosphaerellales</taxon>
        <taxon>Mycosphaerellaceae</taxon>
        <taxon>Zasmidium</taxon>
    </lineage>
</organism>
<sequence>MAPSSYCVNLRGCLVALALISQDFAVTTPNLRLAAGPSYKYRGVCPAPCYQSGVASGNWSLYHNFAQIASCDEPVWYDFTLVDPVDNPNQPHRIYACTNSGPDWAIPNASSSPVAADLSTLSSQVQQYLGQGFATSNRSTLLFASAGTTSLGLYIGKNLQASVISTSAIAHLHNATLSTSLNRTTTLAMQYCEEGLTSNNIFGLIATSNSSFNAVQEALSSWSNTSCLSIPETSNFTAPIVFETPVIYASNRTASSTSNTNSTISSRLDRRGDCTTVQHVCCSAGTLPDFALKPNSDGSCATYTVVTNDNCAKLAAEYSLTSDEIEDYNKQTWAWNGCSELFVGTIICLSKGTPPMLAALSNAVCGPKKPGTKPPAAGIDISTLNPCPLNACCDCSTTTEFCTNSSTGAPRTAKPGTDGCISNCGTNIIDTSGYSHVFFSFGTLDSNYNVQVGDTESTFEFNQFLLIDGPKKVLSIGGWAFSTDPSTYMIFRNGVTAANRQTMATNIADFIKIPAASPDNGENYLAFLNTLREKMPEAELSVAAPASYWYLRGFPIKKMSNVLDYIIYITYDLHGQWDANNQWSQEGCPTGTCLRSDVNLTETIGLLVMITKAGVPSNKVIVGVTSYGRSFAMAEAGCYGPQWICTQTAGYISNAKINAIIANSSRVQENFVDSTSNSNILVYDNTQWVGYISDNIKSSRSNLYKGLAMGGVTDWASDLQKYNDPPARATSWTEFLARVKSGQDPADVGGRHGNWTKISCEDPAETDQRDLSPQTRWNELNCADAYDFSESMADTFHFPTGAECGQIGDSSQCNLQPCNHDDGTGPAGSEIWNSFMYSNFFEALNGVAGTSLTSSLQSFENTFAPVPPPKNVPEWEEILIAIVTLGASLISAPFFNSNQDNFSAYLGQVVQGWSVTTSNTLDAIFKGDNSSISILSTLIQNGNFMPGSGGVPHTTPSDETITDLENAILKGFYAFAIPSLWTAAGYAPFVMTLNEPCDSFDANTIYNYLTKEAATANACYNNELYYLVYPPDSGQRFDILPGSGGLAPDEDRTTPWGGVTVEDLILGSINSFVANGNQNGAPVADPSNSQTLSDLMNADITTPGYVRLPVCSGATAMTAYTTPNRVDKSDPNYPCVALQGIRDCNPETVGMENETSDASPLITDCQDMINNIAGTSGEWTTPLDSVRQLTSAGTCAFSVQERNVDSDGNGSYKVGSQDIVDIVNEAIKLYGSNGKVGASGTFDCNGDIKQQHLLWYLYHS</sequence>
<dbReference type="SUPFAM" id="SSF54556">
    <property type="entry name" value="Chitinase insertion domain"/>
    <property type="match status" value="1"/>
</dbReference>
<feature type="region of interest" description="Disordered" evidence="6">
    <location>
        <begin position="743"/>
        <end position="771"/>
    </location>
</feature>
<dbReference type="InterPro" id="IPR036779">
    <property type="entry name" value="LysM_dom_sf"/>
</dbReference>
<keyword evidence="5" id="KW-0326">Glycosidase</keyword>
<dbReference type="GO" id="GO:0005975">
    <property type="term" value="P:carbohydrate metabolic process"/>
    <property type="evidence" value="ECO:0007669"/>
    <property type="project" value="InterPro"/>
</dbReference>
<dbReference type="EMBL" id="ML993629">
    <property type="protein sequence ID" value="KAF2160117.1"/>
    <property type="molecule type" value="Genomic_DNA"/>
</dbReference>
<dbReference type="InterPro" id="IPR029070">
    <property type="entry name" value="Chitinase_insertion_sf"/>
</dbReference>
<evidence type="ECO:0000259" key="9">
    <source>
        <dbReference type="PROSITE" id="PS51910"/>
    </source>
</evidence>
<dbReference type="InterPro" id="IPR011583">
    <property type="entry name" value="Chitinase_II/V-like_cat"/>
</dbReference>
<keyword evidence="4" id="KW-0843">Virulence</keyword>
<feature type="domain" description="GH18" evidence="9">
    <location>
        <begin position="410"/>
        <end position="746"/>
    </location>
</feature>
<dbReference type="InterPro" id="IPR001223">
    <property type="entry name" value="Glyco_hydro18_cat"/>
</dbReference>
<dbReference type="EC" id="3.2.1.14" evidence="2"/>
<proteinExistence type="inferred from homology"/>
<dbReference type="Pfam" id="PF14856">
    <property type="entry name" value="Hce2"/>
    <property type="match status" value="1"/>
</dbReference>
<keyword evidence="11" id="KW-1185">Reference proteome</keyword>
<dbReference type="Gene3D" id="3.10.50.10">
    <property type="match status" value="1"/>
</dbReference>
<dbReference type="PANTHER" id="PTHR47700">
    <property type="entry name" value="V CHITINASE, PUTATIVE (AFU_ORTHOLOGUE AFUA_6G13720)-RELATED"/>
    <property type="match status" value="1"/>
</dbReference>
<accession>A0A6A6BZ89</accession>
<dbReference type="PROSITE" id="PS51910">
    <property type="entry name" value="GH18_2"/>
    <property type="match status" value="1"/>
</dbReference>
<dbReference type="PANTHER" id="PTHR47700:SF1">
    <property type="entry name" value="CHITINASE"/>
    <property type="match status" value="1"/>
</dbReference>
<dbReference type="GeneID" id="54572104"/>
<feature type="domain" description="LysM" evidence="8">
    <location>
        <begin position="301"/>
        <end position="349"/>
    </location>
</feature>
<evidence type="ECO:0000256" key="4">
    <source>
        <dbReference type="ARBA" id="ARBA00023026"/>
    </source>
</evidence>
<evidence type="ECO:0000256" key="7">
    <source>
        <dbReference type="SAM" id="SignalP"/>
    </source>
</evidence>
<keyword evidence="7" id="KW-0732">Signal</keyword>
<evidence type="ECO:0000256" key="3">
    <source>
        <dbReference type="ARBA" id="ARBA00022669"/>
    </source>
</evidence>
<dbReference type="OrthoDB" id="73875at2759"/>
<dbReference type="AlphaFoldDB" id="A0A6A6BZ89"/>